<sequence length="218" mass="24516">MTPSNDRFRELRQLLRSYEVTGYAFDDTEDRRGAALSAYLRQAALDPARAAEAAAEIDDLLKTGLFNDYIADDVDLLPHIHPPHGKTVESCLAVIGGHLRQFLAKPETPSQSPPQTAWEWKERFPELSHLLGAYFHQDFSLEYSSHREALDDYASDASESDLRQVAHEIDEFLALNESDKLLKNSAATLGLSILPPQGVRLRQWLADVREIVLHKPQG</sequence>
<protein>
    <recommendedName>
        <fullName evidence="1">CdiI immunity protein domain-containing protein</fullName>
    </recommendedName>
</protein>
<dbReference type="EMBL" id="CP023692">
    <property type="protein sequence ID" value="QEV47527.1"/>
    <property type="molecule type" value="Genomic_DNA"/>
</dbReference>
<proteinExistence type="predicted"/>
<name>A0A5J6J8P7_STRVI</name>
<evidence type="ECO:0000313" key="2">
    <source>
        <dbReference type="EMBL" id="QEV47527.1"/>
    </source>
</evidence>
<organism evidence="2 3">
    <name type="scientific">Streptomyces vinaceus</name>
    <dbReference type="NCBI Taxonomy" id="1960"/>
    <lineage>
        <taxon>Bacteria</taxon>
        <taxon>Bacillati</taxon>
        <taxon>Actinomycetota</taxon>
        <taxon>Actinomycetes</taxon>
        <taxon>Kitasatosporales</taxon>
        <taxon>Streptomycetaceae</taxon>
        <taxon>Streptomyces</taxon>
    </lineage>
</organism>
<gene>
    <name evidence="2" type="ORF">CP980_22835</name>
</gene>
<feature type="domain" description="CdiI immunity protein" evidence="1">
    <location>
        <begin position="123"/>
        <end position="210"/>
    </location>
</feature>
<dbReference type="AlphaFoldDB" id="A0A5J6J8P7"/>
<dbReference type="GeneID" id="95613380"/>
<reference evidence="2 3" key="1">
    <citation type="submission" date="2017-09" db="EMBL/GenBank/DDBJ databases">
        <authorList>
            <person name="Lee N."/>
            <person name="Cho B.-K."/>
        </authorList>
    </citation>
    <scope>NUCLEOTIDE SEQUENCE [LARGE SCALE GENOMIC DNA]</scope>
    <source>
        <strain evidence="2 3">ATCC 27476</strain>
    </source>
</reference>
<accession>A0A5J6J8P7</accession>
<dbReference type="Pfam" id="PF18593">
    <property type="entry name" value="CdiI_2"/>
    <property type="match status" value="1"/>
</dbReference>
<evidence type="ECO:0000259" key="1">
    <source>
        <dbReference type="Pfam" id="PF18593"/>
    </source>
</evidence>
<keyword evidence="3" id="KW-1185">Reference proteome</keyword>
<dbReference type="RefSeq" id="WP_150528958.1">
    <property type="nucleotide sequence ID" value="NZ_BNBW01000010.1"/>
</dbReference>
<dbReference type="KEGG" id="svn:CP980_22835"/>
<dbReference type="Proteomes" id="UP000325563">
    <property type="component" value="Chromosome"/>
</dbReference>
<evidence type="ECO:0000313" key="3">
    <source>
        <dbReference type="Proteomes" id="UP000325563"/>
    </source>
</evidence>
<dbReference type="InterPro" id="IPR041129">
    <property type="entry name" value="CdiI_2"/>
</dbReference>